<evidence type="ECO:0000313" key="1">
    <source>
        <dbReference type="EMBL" id="PSL03027.1"/>
    </source>
</evidence>
<gene>
    <name evidence="1" type="ORF">CLV48_108137</name>
</gene>
<reference evidence="1 2" key="1">
    <citation type="submission" date="2018-03" db="EMBL/GenBank/DDBJ databases">
        <title>Genomic Encyclopedia of Archaeal and Bacterial Type Strains, Phase II (KMG-II): from individual species to whole genera.</title>
        <authorList>
            <person name="Goeker M."/>
        </authorList>
    </citation>
    <scope>NUCLEOTIDE SEQUENCE [LARGE SCALE GENOMIC DNA]</scope>
    <source>
        <strain evidence="1 2">DSM 28057</strain>
    </source>
</reference>
<sequence>MTEIKNLYILNTGFKIDNDLFDAFYNSQRNFKRDELIDLIQQLFGYYNCEMTLEESISIELRQLFKPQIIIDGGSFIYAYGTDYPIELLKDKTKLIEWLKTKEKGIKERIDLDGTDIKISQTVCKVEGKDPKIEIMPLRDWINIKSIELI</sequence>
<organism evidence="1 2">
    <name type="scientific">Cecembia rubra</name>
    <dbReference type="NCBI Taxonomy" id="1485585"/>
    <lineage>
        <taxon>Bacteria</taxon>
        <taxon>Pseudomonadati</taxon>
        <taxon>Bacteroidota</taxon>
        <taxon>Cytophagia</taxon>
        <taxon>Cytophagales</taxon>
        <taxon>Cyclobacteriaceae</taxon>
        <taxon>Cecembia</taxon>
    </lineage>
</organism>
<comment type="caution">
    <text evidence="1">The sequence shown here is derived from an EMBL/GenBank/DDBJ whole genome shotgun (WGS) entry which is preliminary data.</text>
</comment>
<accession>A0A2P8E0V1</accession>
<keyword evidence="2" id="KW-1185">Reference proteome</keyword>
<dbReference type="Proteomes" id="UP000240708">
    <property type="component" value="Unassembled WGS sequence"/>
</dbReference>
<dbReference type="AlphaFoldDB" id="A0A2P8E0V1"/>
<dbReference type="OrthoDB" id="9823054at2"/>
<dbReference type="EMBL" id="PYGF01000008">
    <property type="protein sequence ID" value="PSL03027.1"/>
    <property type="molecule type" value="Genomic_DNA"/>
</dbReference>
<dbReference type="RefSeq" id="WP_106568026.1">
    <property type="nucleotide sequence ID" value="NZ_PYGF01000008.1"/>
</dbReference>
<proteinExistence type="predicted"/>
<name>A0A2P8E0V1_9BACT</name>
<evidence type="ECO:0000313" key="2">
    <source>
        <dbReference type="Proteomes" id="UP000240708"/>
    </source>
</evidence>
<protein>
    <submittedName>
        <fullName evidence="1">Uncharacterized protein</fullName>
    </submittedName>
</protein>